<reference evidence="7 8" key="1">
    <citation type="submission" date="2017-07" db="EMBL/GenBank/DDBJ databases">
        <authorList>
            <person name="Sun Z.S."/>
            <person name="Albrecht U."/>
            <person name="Echele G."/>
            <person name="Lee C.C."/>
        </authorList>
    </citation>
    <scope>NUCLEOTIDE SEQUENCE [LARGE SCALE GENOMIC DNA]</scope>
    <source>
        <strain evidence="8">type strain: KCTC 22618</strain>
    </source>
</reference>
<dbReference type="Pfam" id="PF13620">
    <property type="entry name" value="CarboxypepD_reg"/>
    <property type="match status" value="1"/>
</dbReference>
<keyword evidence="8" id="KW-1185">Reference proteome</keyword>
<dbReference type="PANTHER" id="PTHR30329">
    <property type="entry name" value="STATOR ELEMENT OF FLAGELLAR MOTOR COMPLEX"/>
    <property type="match status" value="1"/>
</dbReference>
<dbReference type="InterPro" id="IPR011990">
    <property type="entry name" value="TPR-like_helical_dom_sf"/>
</dbReference>
<evidence type="ECO:0000256" key="2">
    <source>
        <dbReference type="ARBA" id="ARBA00023136"/>
    </source>
</evidence>
<dbReference type="SUPFAM" id="SSF82171">
    <property type="entry name" value="DPP6 N-terminal domain-like"/>
    <property type="match status" value="1"/>
</dbReference>
<evidence type="ECO:0000256" key="5">
    <source>
        <dbReference type="SAM" id="SignalP"/>
    </source>
</evidence>
<dbReference type="CDD" id="cd07185">
    <property type="entry name" value="OmpA_C-like"/>
    <property type="match status" value="1"/>
</dbReference>
<dbReference type="InterPro" id="IPR011042">
    <property type="entry name" value="6-blade_b-propeller_TolB-like"/>
</dbReference>
<evidence type="ECO:0000256" key="3">
    <source>
        <dbReference type="ARBA" id="ARBA00023237"/>
    </source>
</evidence>
<evidence type="ECO:0000256" key="1">
    <source>
        <dbReference type="ARBA" id="ARBA00004442"/>
    </source>
</evidence>
<dbReference type="Gene3D" id="3.30.1330.60">
    <property type="entry name" value="OmpA-like domain"/>
    <property type="match status" value="1"/>
</dbReference>
<protein>
    <submittedName>
        <fullName evidence="7">OmpA/MotB domain protein</fullName>
    </submittedName>
</protein>
<feature type="signal peptide" evidence="5">
    <location>
        <begin position="1"/>
        <end position="21"/>
    </location>
</feature>
<dbReference type="InterPro" id="IPR006664">
    <property type="entry name" value="OMP_bac"/>
</dbReference>
<dbReference type="Proteomes" id="UP000215214">
    <property type="component" value="Chromosome TJEJU"/>
</dbReference>
<dbReference type="Gene3D" id="2.60.40.1120">
    <property type="entry name" value="Carboxypeptidase-like, regulatory domain"/>
    <property type="match status" value="1"/>
</dbReference>
<dbReference type="InterPro" id="IPR050330">
    <property type="entry name" value="Bact_OuterMem_StrucFunc"/>
</dbReference>
<organism evidence="7 8">
    <name type="scientific">Tenacibaculum jejuense</name>
    <dbReference type="NCBI Taxonomy" id="584609"/>
    <lineage>
        <taxon>Bacteria</taxon>
        <taxon>Pseudomonadati</taxon>
        <taxon>Bacteroidota</taxon>
        <taxon>Flavobacteriia</taxon>
        <taxon>Flavobacteriales</taxon>
        <taxon>Flavobacteriaceae</taxon>
        <taxon>Tenacibaculum</taxon>
    </lineage>
</organism>
<evidence type="ECO:0000256" key="4">
    <source>
        <dbReference type="PROSITE-ProRule" id="PRU00473"/>
    </source>
</evidence>
<dbReference type="Gene3D" id="2.120.10.30">
    <property type="entry name" value="TolB, C-terminal domain"/>
    <property type="match status" value="1"/>
</dbReference>
<feature type="chain" id="PRO_5012444096" evidence="5">
    <location>
        <begin position="22"/>
        <end position="681"/>
    </location>
</feature>
<dbReference type="PROSITE" id="PS51123">
    <property type="entry name" value="OMPA_2"/>
    <property type="match status" value="1"/>
</dbReference>
<dbReference type="SUPFAM" id="SSF48452">
    <property type="entry name" value="TPR-like"/>
    <property type="match status" value="1"/>
</dbReference>
<keyword evidence="5" id="KW-0732">Signal</keyword>
<dbReference type="SUPFAM" id="SSF103088">
    <property type="entry name" value="OmpA-like"/>
    <property type="match status" value="1"/>
</dbReference>
<dbReference type="PANTHER" id="PTHR30329:SF21">
    <property type="entry name" value="LIPOPROTEIN YIAD-RELATED"/>
    <property type="match status" value="1"/>
</dbReference>
<dbReference type="GO" id="GO:0009279">
    <property type="term" value="C:cell outer membrane"/>
    <property type="evidence" value="ECO:0007669"/>
    <property type="project" value="UniProtKB-SubCell"/>
</dbReference>
<dbReference type="InterPro" id="IPR011659">
    <property type="entry name" value="WD40"/>
</dbReference>
<name>A0A238U8M9_9FLAO</name>
<dbReference type="SUPFAM" id="SSF49478">
    <property type="entry name" value="Cna protein B-type domain"/>
    <property type="match status" value="1"/>
</dbReference>
<dbReference type="Pfam" id="PF00691">
    <property type="entry name" value="OmpA"/>
    <property type="match status" value="1"/>
</dbReference>
<dbReference type="InterPro" id="IPR006665">
    <property type="entry name" value="OmpA-like"/>
</dbReference>
<proteinExistence type="predicted"/>
<dbReference type="EMBL" id="LT899436">
    <property type="protein sequence ID" value="SNR15462.1"/>
    <property type="molecule type" value="Genomic_DNA"/>
</dbReference>
<dbReference type="Pfam" id="PF07676">
    <property type="entry name" value="PD40"/>
    <property type="match status" value="1"/>
</dbReference>
<keyword evidence="2 4" id="KW-0472">Membrane</keyword>
<sequence>MAMKKSIILIFVLSVLNFSYAQNFVSDSLEIESSTPKADKLFKRMWYKEAAQAYETELNSLNRKKDKKDDNYLRVLKRTGDAYFFNTDMENAYRVYDKLISTYYPNINPEYIFRYAHSLEGIGRYNEAKRWMKEFAKKTKKLDDRSEYYDQIDQTIEDVLNIQPQFVLHNLSINTEYSDFGPMYYKDKLVFSSAVDSSNYHTRIYHWNEQPFLNVYVGELNAIESDIDNTEDFSSTINTRYHEAILTFTPDHKRVYFTRNNYDGKLKRDKKGTNHLKLYSADLVKNEEDEEEWRNIKELPFNSDEYSVGHPTLSSDGKLLYFVSDMPGSIGGTDIFVVDVFEDEENDSISSTRYSKPRNLGEKINTAGREMFPFITDRALYFASDGHLGLGGLDVYESKINDKTFNNPKNLGSPLNSKLDDFSFIIKEDLNRGFVSSNRTTGKGDDDIYSFVRVPIKEEKPKCDQIVRGFVSNEVTGERIANVTVTLYSETGEKLETTTTGLNGAYRFNKVLNCDTKYKVLAEKTGYGEKNKPLLTDKITGETVVALGLQTVDKLIVEEGGLLKIKIGIIYFDLDKSYIRNDAAIELNKIVVLMTQYPKMVIKIESHTDSRNTDEYNLALSDRRAKSTREYLISQGIATNRIESAKGYGESRLINKCTNGVPCSEAEHQLNRRSEFIILKM</sequence>
<dbReference type="KEGG" id="tje:TJEJU_1747"/>
<keyword evidence="3" id="KW-0998">Cell outer membrane</keyword>
<gene>
    <name evidence="7" type="ORF">TJEJU_1747</name>
</gene>
<comment type="subcellular location">
    <subcellularLocation>
        <location evidence="1">Cell outer membrane</location>
    </subcellularLocation>
</comment>
<dbReference type="InterPro" id="IPR036737">
    <property type="entry name" value="OmpA-like_sf"/>
</dbReference>
<feature type="domain" description="OmpA-like" evidence="6">
    <location>
        <begin position="559"/>
        <end position="681"/>
    </location>
</feature>
<dbReference type="PRINTS" id="PR01021">
    <property type="entry name" value="OMPADOMAIN"/>
</dbReference>
<evidence type="ECO:0000313" key="7">
    <source>
        <dbReference type="EMBL" id="SNR15462.1"/>
    </source>
</evidence>
<evidence type="ECO:0000259" key="6">
    <source>
        <dbReference type="PROSITE" id="PS51123"/>
    </source>
</evidence>
<evidence type="ECO:0000313" key="8">
    <source>
        <dbReference type="Proteomes" id="UP000215214"/>
    </source>
</evidence>
<dbReference type="AlphaFoldDB" id="A0A238U8M9"/>
<dbReference type="Gene3D" id="1.25.40.10">
    <property type="entry name" value="Tetratricopeptide repeat domain"/>
    <property type="match status" value="1"/>
</dbReference>
<accession>A0A238U8M9</accession>